<feature type="domain" description="VOC" evidence="1">
    <location>
        <begin position="6"/>
        <end position="120"/>
    </location>
</feature>
<sequence length="128" mass="14143">MAQVLGVGGIFFKSKDPKALMDWYQRALGVPGEHGYAVLRPEQIPPGGATVFSPFKQDSDKFAPGRDFMFNLMVDDLDGALRQVQEAGGQLVGEREDYGDFGLFGWFMDPDGNKVELWQPKAKGAEKD</sequence>
<dbReference type="Pfam" id="PF18029">
    <property type="entry name" value="Glyoxalase_6"/>
    <property type="match status" value="1"/>
</dbReference>
<gene>
    <name evidence="2" type="ORF">E4L96_02075</name>
</gene>
<dbReference type="SUPFAM" id="SSF54593">
    <property type="entry name" value="Glyoxalase/Bleomycin resistance protein/Dihydroxybiphenyl dioxygenase"/>
    <property type="match status" value="1"/>
</dbReference>
<comment type="caution">
    <text evidence="2">The sequence shown here is derived from an EMBL/GenBank/DDBJ whole genome shotgun (WGS) entry which is preliminary data.</text>
</comment>
<dbReference type="Gene3D" id="3.10.180.10">
    <property type="entry name" value="2,3-Dihydroxybiphenyl 1,2-Dioxygenase, domain 1"/>
    <property type="match status" value="1"/>
</dbReference>
<dbReference type="InterPro" id="IPR037523">
    <property type="entry name" value="VOC_core"/>
</dbReference>
<evidence type="ECO:0000313" key="3">
    <source>
        <dbReference type="Proteomes" id="UP000298438"/>
    </source>
</evidence>
<name>A0A4Y9STU0_9BURK</name>
<dbReference type="InterPro" id="IPR029068">
    <property type="entry name" value="Glyas_Bleomycin-R_OHBP_Dase"/>
</dbReference>
<accession>A0A4Y9STU0</accession>
<evidence type="ECO:0000313" key="2">
    <source>
        <dbReference type="EMBL" id="TFW28749.1"/>
    </source>
</evidence>
<dbReference type="PANTHER" id="PTHR33993">
    <property type="entry name" value="GLYOXALASE-RELATED"/>
    <property type="match status" value="1"/>
</dbReference>
<reference evidence="2 3" key="1">
    <citation type="submission" date="2019-03" db="EMBL/GenBank/DDBJ databases">
        <title>Draft Genome Sequence of Massilia arenosa sp. nov., a Novel Massilia Species Isolated from a Sandy-loam Maize Soil.</title>
        <authorList>
            <person name="Raths R."/>
            <person name="Peta V."/>
            <person name="Bucking H."/>
        </authorList>
    </citation>
    <scope>NUCLEOTIDE SEQUENCE [LARGE SCALE GENOMIC DNA]</scope>
    <source>
        <strain evidence="2 3">MC02</strain>
    </source>
</reference>
<dbReference type="AlphaFoldDB" id="A0A4Y9STU0"/>
<protein>
    <submittedName>
        <fullName evidence="2">VOC family protein</fullName>
    </submittedName>
</protein>
<dbReference type="Proteomes" id="UP000298438">
    <property type="component" value="Unassembled WGS sequence"/>
</dbReference>
<dbReference type="PROSITE" id="PS51819">
    <property type="entry name" value="VOC"/>
    <property type="match status" value="1"/>
</dbReference>
<dbReference type="RefSeq" id="WP_135205583.1">
    <property type="nucleotide sequence ID" value="NZ_SPVF01000030.1"/>
</dbReference>
<dbReference type="OrthoDB" id="9799428at2"/>
<dbReference type="PANTHER" id="PTHR33993:SF5">
    <property type="entry name" value="GLYOXALASE"/>
    <property type="match status" value="1"/>
</dbReference>
<organism evidence="2 3">
    <name type="scientific">Zemynaea arenosa</name>
    <dbReference type="NCBI Taxonomy" id="2561931"/>
    <lineage>
        <taxon>Bacteria</taxon>
        <taxon>Pseudomonadati</taxon>
        <taxon>Pseudomonadota</taxon>
        <taxon>Betaproteobacteria</taxon>
        <taxon>Burkholderiales</taxon>
        <taxon>Oxalobacteraceae</taxon>
        <taxon>Telluria group</taxon>
        <taxon>Zemynaea</taxon>
    </lineage>
</organism>
<evidence type="ECO:0000259" key="1">
    <source>
        <dbReference type="PROSITE" id="PS51819"/>
    </source>
</evidence>
<proteinExistence type="predicted"/>
<dbReference type="InterPro" id="IPR041581">
    <property type="entry name" value="Glyoxalase_6"/>
</dbReference>
<dbReference type="InterPro" id="IPR052164">
    <property type="entry name" value="Anthracycline_SecMetBiosynth"/>
</dbReference>
<keyword evidence="3" id="KW-1185">Reference proteome</keyword>
<dbReference type="EMBL" id="SPVF01000030">
    <property type="protein sequence ID" value="TFW28749.1"/>
    <property type="molecule type" value="Genomic_DNA"/>
</dbReference>